<dbReference type="InterPro" id="IPR007607">
    <property type="entry name" value="BacA/B"/>
</dbReference>
<name>A0A847R5T7_9GAMM</name>
<protein>
    <submittedName>
        <fullName evidence="2">Polymer-forming cytoskeletal family protein</fullName>
    </submittedName>
</protein>
<gene>
    <name evidence="2" type="ORF">HGG82_01185</name>
</gene>
<reference evidence="2 3" key="1">
    <citation type="submission" date="2020-04" db="EMBL/GenBank/DDBJ databases">
        <title>Marinomonas sp. M1K-6 isolated from the deep seawater of the Mariana Trench.</title>
        <authorList>
            <person name="Li Y."/>
        </authorList>
    </citation>
    <scope>NUCLEOTIDE SEQUENCE [LARGE SCALE GENOMIC DNA]</scope>
    <source>
        <strain evidence="2 3">M1K-6</strain>
    </source>
</reference>
<dbReference type="AlphaFoldDB" id="A0A847R5T7"/>
<comment type="caution">
    <text evidence="2">The sequence shown here is derived from an EMBL/GenBank/DDBJ whole genome shotgun (WGS) entry which is preliminary data.</text>
</comment>
<accession>A0A847R5T7</accession>
<proteinExistence type="inferred from homology"/>
<comment type="similarity">
    <text evidence="1">Belongs to the bactofilin family.</text>
</comment>
<dbReference type="PANTHER" id="PTHR35024">
    <property type="entry name" value="HYPOTHETICAL CYTOSOLIC PROTEIN"/>
    <property type="match status" value="1"/>
</dbReference>
<dbReference type="RefSeq" id="WP_168822209.1">
    <property type="nucleotide sequence ID" value="NZ_CP073013.1"/>
</dbReference>
<dbReference type="Proteomes" id="UP000586067">
    <property type="component" value="Unassembled WGS sequence"/>
</dbReference>
<evidence type="ECO:0000256" key="1">
    <source>
        <dbReference type="ARBA" id="ARBA00044755"/>
    </source>
</evidence>
<keyword evidence="3" id="KW-1185">Reference proteome</keyword>
<evidence type="ECO:0000313" key="3">
    <source>
        <dbReference type="Proteomes" id="UP000586067"/>
    </source>
</evidence>
<organism evidence="2 3">
    <name type="scientific">Marinomonas profundi</name>
    <dbReference type="NCBI Taxonomy" id="2726122"/>
    <lineage>
        <taxon>Bacteria</taxon>
        <taxon>Pseudomonadati</taxon>
        <taxon>Pseudomonadota</taxon>
        <taxon>Gammaproteobacteria</taxon>
        <taxon>Oceanospirillales</taxon>
        <taxon>Oceanospirillaceae</taxon>
        <taxon>Marinomonas</taxon>
    </lineage>
</organism>
<dbReference type="EMBL" id="JABAEK010000001">
    <property type="protein sequence ID" value="NLQ16234.1"/>
    <property type="molecule type" value="Genomic_DNA"/>
</dbReference>
<dbReference type="PANTHER" id="PTHR35024:SF4">
    <property type="entry name" value="POLYMER-FORMING CYTOSKELETAL PROTEIN"/>
    <property type="match status" value="1"/>
</dbReference>
<evidence type="ECO:0000313" key="2">
    <source>
        <dbReference type="EMBL" id="NLQ16234.1"/>
    </source>
</evidence>
<dbReference type="Pfam" id="PF04519">
    <property type="entry name" value="Bactofilin"/>
    <property type="match status" value="1"/>
</dbReference>
<sequence length="157" mass="16844">MGIFSGQNRNKSQSTTTTLIAAGCSINGHLKVENYLQIDGHVEGQIEVANQLKISESGNVLGEIITERLIVNGSFEGTCHANHVDILSNGRVSGIVYSDNLSIEPGGKFTGVTHPSEKMASKPEIKAPEIKAPEIKTKETQHLDKKVALISNDPPLT</sequence>